<keyword evidence="7 16" id="KW-0732">Signal</keyword>
<dbReference type="OrthoDB" id="9795979at2"/>
<dbReference type="Gene3D" id="2.60.410.10">
    <property type="entry name" value="D-Ala-D-Ala carboxypeptidase, C-terminal domain"/>
    <property type="match status" value="1"/>
</dbReference>
<evidence type="ECO:0000256" key="4">
    <source>
        <dbReference type="ARBA" id="ARBA00012448"/>
    </source>
</evidence>
<dbReference type="GO" id="GO:0009252">
    <property type="term" value="P:peptidoglycan biosynthetic process"/>
    <property type="evidence" value="ECO:0007669"/>
    <property type="project" value="UniProtKB-UniPathway"/>
</dbReference>
<evidence type="ECO:0000259" key="17">
    <source>
        <dbReference type="SMART" id="SM00936"/>
    </source>
</evidence>
<keyword evidence="5 18" id="KW-0121">Carboxypeptidase</keyword>
<feature type="chain" id="PRO_5021704149" description="serine-type D-Ala-D-Ala carboxypeptidase" evidence="16">
    <location>
        <begin position="23"/>
        <end position="386"/>
    </location>
</feature>
<comment type="pathway">
    <text evidence="2">Cell wall biogenesis; peptidoglycan biosynthesis.</text>
</comment>
<name>A0A547PFF4_9SPHN</name>
<feature type="active site" description="Proton acceptor" evidence="13">
    <location>
        <position position="66"/>
    </location>
</feature>
<gene>
    <name evidence="18" type="ORF">FGU71_12560</name>
</gene>
<dbReference type="InterPro" id="IPR012338">
    <property type="entry name" value="Beta-lactam/transpept-like"/>
</dbReference>
<dbReference type="EC" id="3.4.16.4" evidence="4"/>
<dbReference type="GO" id="GO:0006508">
    <property type="term" value="P:proteolysis"/>
    <property type="evidence" value="ECO:0007669"/>
    <property type="project" value="UniProtKB-KW"/>
</dbReference>
<evidence type="ECO:0000313" key="19">
    <source>
        <dbReference type="Proteomes" id="UP000316343"/>
    </source>
</evidence>
<evidence type="ECO:0000256" key="11">
    <source>
        <dbReference type="ARBA" id="ARBA00023316"/>
    </source>
</evidence>
<evidence type="ECO:0000256" key="7">
    <source>
        <dbReference type="ARBA" id="ARBA00022729"/>
    </source>
</evidence>
<dbReference type="SUPFAM" id="SSF69189">
    <property type="entry name" value="Penicillin-binding protein associated domain"/>
    <property type="match status" value="1"/>
</dbReference>
<feature type="active site" description="Acyl-ester intermediate" evidence="13">
    <location>
        <position position="63"/>
    </location>
</feature>
<dbReference type="InterPro" id="IPR015956">
    <property type="entry name" value="Peniciliin-bd_prot_C_sf"/>
</dbReference>
<feature type="signal peptide" evidence="16">
    <location>
        <begin position="1"/>
        <end position="22"/>
    </location>
</feature>
<dbReference type="Gene3D" id="3.40.710.10">
    <property type="entry name" value="DD-peptidase/beta-lactamase superfamily"/>
    <property type="match status" value="1"/>
</dbReference>
<evidence type="ECO:0000256" key="14">
    <source>
        <dbReference type="PIRSR" id="PIRSR618044-2"/>
    </source>
</evidence>
<dbReference type="Pfam" id="PF00768">
    <property type="entry name" value="Peptidase_S11"/>
    <property type="match status" value="1"/>
</dbReference>
<dbReference type="InterPro" id="IPR012907">
    <property type="entry name" value="Peptidase_S11_C"/>
</dbReference>
<keyword evidence="19" id="KW-1185">Reference proteome</keyword>
<comment type="similarity">
    <text evidence="3 15">Belongs to the peptidase S11 family.</text>
</comment>
<organism evidence="18 19">
    <name type="scientific">Erythrobacter insulae</name>
    <dbReference type="NCBI Taxonomy" id="2584124"/>
    <lineage>
        <taxon>Bacteria</taxon>
        <taxon>Pseudomonadati</taxon>
        <taxon>Pseudomonadota</taxon>
        <taxon>Alphaproteobacteria</taxon>
        <taxon>Sphingomonadales</taxon>
        <taxon>Erythrobacteraceae</taxon>
        <taxon>Erythrobacter/Porphyrobacter group</taxon>
        <taxon>Erythrobacter</taxon>
    </lineage>
</organism>
<comment type="catalytic activity">
    <reaction evidence="12">
        <text>Preferential cleavage: (Ac)2-L-Lys-D-Ala-|-D-Ala. Also transpeptidation of peptidyl-alanyl moieties that are N-acyl substituents of D-alanine.</text>
        <dbReference type="EC" id="3.4.16.4"/>
    </reaction>
</comment>
<evidence type="ECO:0000256" key="5">
    <source>
        <dbReference type="ARBA" id="ARBA00022645"/>
    </source>
</evidence>
<dbReference type="UniPathway" id="UPA00219"/>
<dbReference type="GO" id="GO:0071555">
    <property type="term" value="P:cell wall organization"/>
    <property type="evidence" value="ECO:0007669"/>
    <property type="project" value="UniProtKB-KW"/>
</dbReference>
<evidence type="ECO:0000256" key="15">
    <source>
        <dbReference type="RuleBase" id="RU004016"/>
    </source>
</evidence>
<dbReference type="GO" id="GO:0008360">
    <property type="term" value="P:regulation of cell shape"/>
    <property type="evidence" value="ECO:0007669"/>
    <property type="project" value="UniProtKB-KW"/>
</dbReference>
<reference evidence="18 19" key="1">
    <citation type="submission" date="2019-06" db="EMBL/GenBank/DDBJ databases">
        <title>Erythrobacter insulae sp. nov., isolated from a tidal flat.</title>
        <authorList>
            <person name="Yoon J.-H."/>
        </authorList>
    </citation>
    <scope>NUCLEOTIDE SEQUENCE [LARGE SCALE GENOMIC DNA]</scope>
    <source>
        <strain evidence="18 19">JBTF-M21</strain>
    </source>
</reference>
<evidence type="ECO:0000256" key="1">
    <source>
        <dbReference type="ARBA" id="ARBA00003217"/>
    </source>
</evidence>
<keyword evidence="11" id="KW-0961">Cell wall biogenesis/degradation</keyword>
<dbReference type="Pfam" id="PF07943">
    <property type="entry name" value="PBP5_C"/>
    <property type="match status" value="1"/>
</dbReference>
<keyword evidence="9" id="KW-0133">Cell shape</keyword>
<dbReference type="PANTHER" id="PTHR21581">
    <property type="entry name" value="D-ALANYL-D-ALANINE CARBOXYPEPTIDASE"/>
    <property type="match status" value="1"/>
</dbReference>
<feature type="binding site" evidence="14">
    <location>
        <position position="230"/>
    </location>
    <ligand>
        <name>substrate</name>
    </ligand>
</feature>
<accession>A0A547PFF4</accession>
<dbReference type="InterPro" id="IPR018044">
    <property type="entry name" value="Peptidase_S11"/>
</dbReference>
<dbReference type="GO" id="GO:0009002">
    <property type="term" value="F:serine-type D-Ala-D-Ala carboxypeptidase activity"/>
    <property type="evidence" value="ECO:0007669"/>
    <property type="project" value="UniProtKB-EC"/>
</dbReference>
<evidence type="ECO:0000256" key="2">
    <source>
        <dbReference type="ARBA" id="ARBA00004752"/>
    </source>
</evidence>
<dbReference type="InterPro" id="IPR037167">
    <property type="entry name" value="Peptidase_S11_C_sf"/>
</dbReference>
<dbReference type="EMBL" id="VHJK01000001">
    <property type="protein sequence ID" value="TRD12870.1"/>
    <property type="molecule type" value="Genomic_DNA"/>
</dbReference>
<keyword evidence="8" id="KW-0378">Hydrolase</keyword>
<dbReference type="PANTHER" id="PTHR21581:SF6">
    <property type="entry name" value="TRAFFICKING PROTEIN PARTICLE COMPLEX SUBUNIT 12"/>
    <property type="match status" value="1"/>
</dbReference>
<comment type="function">
    <text evidence="1">Removes C-terminal D-alanyl residues from sugar-peptide cell wall precursors.</text>
</comment>
<evidence type="ECO:0000256" key="12">
    <source>
        <dbReference type="ARBA" id="ARBA00034000"/>
    </source>
</evidence>
<feature type="domain" description="Peptidase S11 D-Ala-D-Ala carboxypeptidase A C-terminal" evidence="17">
    <location>
        <begin position="280"/>
        <end position="370"/>
    </location>
</feature>
<evidence type="ECO:0000256" key="10">
    <source>
        <dbReference type="ARBA" id="ARBA00022984"/>
    </source>
</evidence>
<evidence type="ECO:0000313" key="18">
    <source>
        <dbReference type="EMBL" id="TRD12870.1"/>
    </source>
</evidence>
<proteinExistence type="inferred from homology"/>
<protein>
    <recommendedName>
        <fullName evidence="4">serine-type D-Ala-D-Ala carboxypeptidase</fullName>
        <ecNumber evidence="4">3.4.16.4</ecNumber>
    </recommendedName>
</protein>
<evidence type="ECO:0000256" key="13">
    <source>
        <dbReference type="PIRSR" id="PIRSR618044-1"/>
    </source>
</evidence>
<evidence type="ECO:0000256" key="6">
    <source>
        <dbReference type="ARBA" id="ARBA00022670"/>
    </source>
</evidence>
<dbReference type="SUPFAM" id="SSF56601">
    <property type="entry name" value="beta-lactamase/transpeptidase-like"/>
    <property type="match status" value="1"/>
</dbReference>
<evidence type="ECO:0000256" key="16">
    <source>
        <dbReference type="SAM" id="SignalP"/>
    </source>
</evidence>
<dbReference type="Proteomes" id="UP000316343">
    <property type="component" value="Unassembled WGS sequence"/>
</dbReference>
<keyword evidence="6" id="KW-0645">Protease</keyword>
<dbReference type="SMART" id="SM00936">
    <property type="entry name" value="PBP5_C"/>
    <property type="match status" value="1"/>
</dbReference>
<feature type="active site" evidence="13">
    <location>
        <position position="126"/>
    </location>
</feature>
<evidence type="ECO:0000256" key="9">
    <source>
        <dbReference type="ARBA" id="ARBA00022960"/>
    </source>
</evidence>
<evidence type="ECO:0000256" key="3">
    <source>
        <dbReference type="ARBA" id="ARBA00007164"/>
    </source>
</evidence>
<dbReference type="InterPro" id="IPR001967">
    <property type="entry name" value="Peptidase_S11_N"/>
</dbReference>
<dbReference type="AlphaFoldDB" id="A0A547PFF4"/>
<comment type="caution">
    <text evidence="18">The sequence shown here is derived from an EMBL/GenBank/DDBJ whole genome shotgun (WGS) entry which is preliminary data.</text>
</comment>
<dbReference type="PRINTS" id="PR00725">
    <property type="entry name" value="DADACBPTASE1"/>
</dbReference>
<evidence type="ECO:0000256" key="8">
    <source>
        <dbReference type="ARBA" id="ARBA00022801"/>
    </source>
</evidence>
<sequence length="386" mass="41560">MIHRLILATAFAAFLHVQPAHAQKASSGAVPTADEAPIALLIDVTSGQVLFARNENRRFVPASITKTMTVFVAFERISNGTLDPASTIIVPEAVSTEWFGKGSSMLLPPQAEVRVSELLTGIATVSANDGSIVLASGLAGSVPAWLDEMNNAARRLGMVNSHFGTPNGWPDDGRTFTTANDLFLLAKAMIERHPKLYAEYIGQPSFAYNGITQVNRDPILGRIAGADGIKTGFTSEAGFGFLGSAKQNGQRLVMVLGGVDRNALRAKLAREFMRWGFEAFERKRLLQKSVIVGSARVQGGDARSVNLITDRQVYVNIPREAEDGVSYSVIYDGPLRAPINAGEPIGKLRISVPGMKPALVPLLAEQSVETAGFFRTIYNGVTGWFE</sequence>
<keyword evidence="10" id="KW-0573">Peptidoglycan synthesis</keyword>